<name>A0ACC1AKE3_9ROSI</name>
<organism evidence="1 2">
    <name type="scientific">Pistacia atlantica</name>
    <dbReference type="NCBI Taxonomy" id="434234"/>
    <lineage>
        <taxon>Eukaryota</taxon>
        <taxon>Viridiplantae</taxon>
        <taxon>Streptophyta</taxon>
        <taxon>Embryophyta</taxon>
        <taxon>Tracheophyta</taxon>
        <taxon>Spermatophyta</taxon>
        <taxon>Magnoliopsida</taxon>
        <taxon>eudicotyledons</taxon>
        <taxon>Gunneridae</taxon>
        <taxon>Pentapetalae</taxon>
        <taxon>rosids</taxon>
        <taxon>malvids</taxon>
        <taxon>Sapindales</taxon>
        <taxon>Anacardiaceae</taxon>
        <taxon>Pistacia</taxon>
    </lineage>
</organism>
<sequence length="255" mass="27048">MSNFGERATGGGGGEFVGGGELFGGLDLVGGGGREELVGGLETGGDDGGDLGGCAGGDEVEGVEGLGGLHWDKKVNKYSVSFAARPINKVRRVVLSFIAKISNSFVDNNNNSNNNKIRWRKRDRLSAATQLSHGRSSFQKGIDTKKLIVVDFMASWCPPCRFIAPILADLAKKMPHVIFLKVDVDELKSVAEEWDVEAMPTFVLMKEGKILDRILGAKKDELQLAITKHATTEPAAPTAETAATTAESAATTANA</sequence>
<gene>
    <name evidence="1" type="ORF">Patl1_09218</name>
</gene>
<reference evidence="2" key="1">
    <citation type="journal article" date="2023" name="G3 (Bethesda)">
        <title>Genome assembly and association tests identify interacting loci associated with vigor, precocity, and sex in interspecific pistachio rootstocks.</title>
        <authorList>
            <person name="Palmer W."/>
            <person name="Jacygrad E."/>
            <person name="Sagayaradj S."/>
            <person name="Cavanaugh K."/>
            <person name="Han R."/>
            <person name="Bertier L."/>
            <person name="Beede B."/>
            <person name="Kafkas S."/>
            <person name="Golino D."/>
            <person name="Preece J."/>
            <person name="Michelmore R."/>
        </authorList>
    </citation>
    <scope>NUCLEOTIDE SEQUENCE [LARGE SCALE GENOMIC DNA]</scope>
</reference>
<comment type="caution">
    <text evidence="1">The sequence shown here is derived from an EMBL/GenBank/DDBJ whole genome shotgun (WGS) entry which is preliminary data.</text>
</comment>
<accession>A0ACC1AKE3</accession>
<evidence type="ECO:0000313" key="2">
    <source>
        <dbReference type="Proteomes" id="UP001164250"/>
    </source>
</evidence>
<dbReference type="Proteomes" id="UP001164250">
    <property type="component" value="Chromosome 10"/>
</dbReference>
<protein>
    <submittedName>
        <fullName evidence="1">Uncharacterized protein</fullName>
    </submittedName>
</protein>
<keyword evidence="2" id="KW-1185">Reference proteome</keyword>
<dbReference type="EMBL" id="CM047906">
    <property type="protein sequence ID" value="KAJ0087015.1"/>
    <property type="molecule type" value="Genomic_DNA"/>
</dbReference>
<proteinExistence type="predicted"/>
<evidence type="ECO:0000313" key="1">
    <source>
        <dbReference type="EMBL" id="KAJ0087015.1"/>
    </source>
</evidence>